<reference evidence="1 2" key="1">
    <citation type="journal article" date="2016" name="Nat. Commun.">
        <title>Thousands of microbial genomes shed light on interconnected biogeochemical processes in an aquifer system.</title>
        <authorList>
            <person name="Anantharaman K."/>
            <person name="Brown C.T."/>
            <person name="Hug L.A."/>
            <person name="Sharon I."/>
            <person name="Castelle C.J."/>
            <person name="Probst A.J."/>
            <person name="Thomas B.C."/>
            <person name="Singh A."/>
            <person name="Wilkins M.J."/>
            <person name="Karaoz U."/>
            <person name="Brodie E.L."/>
            <person name="Williams K.H."/>
            <person name="Hubbard S.S."/>
            <person name="Banfield J.F."/>
        </authorList>
    </citation>
    <scope>NUCLEOTIDE SEQUENCE [LARGE SCALE GENOMIC DNA]</scope>
</reference>
<dbReference type="AlphaFoldDB" id="A0A1G1ZGX8"/>
<evidence type="ECO:0000313" key="2">
    <source>
        <dbReference type="Proteomes" id="UP000177960"/>
    </source>
</evidence>
<organism evidence="1 2">
    <name type="scientific">Candidatus Harrisonbacteria bacterium RIFCSPHIGHO2_02_FULL_42_16</name>
    <dbReference type="NCBI Taxonomy" id="1798404"/>
    <lineage>
        <taxon>Bacteria</taxon>
        <taxon>Candidatus Harrisoniibacteriota</taxon>
    </lineage>
</organism>
<comment type="caution">
    <text evidence="1">The sequence shown here is derived from an EMBL/GenBank/DDBJ whole genome shotgun (WGS) entry which is preliminary data.</text>
</comment>
<protein>
    <submittedName>
        <fullName evidence="1">Uncharacterized protein</fullName>
    </submittedName>
</protein>
<evidence type="ECO:0000313" key="1">
    <source>
        <dbReference type="EMBL" id="OGY63785.1"/>
    </source>
</evidence>
<accession>A0A1G1ZGX8</accession>
<dbReference type="EMBL" id="MHJG01000016">
    <property type="protein sequence ID" value="OGY63785.1"/>
    <property type="molecule type" value="Genomic_DNA"/>
</dbReference>
<gene>
    <name evidence="1" type="ORF">A3B92_01365</name>
</gene>
<dbReference type="Proteomes" id="UP000177960">
    <property type="component" value="Unassembled WGS sequence"/>
</dbReference>
<proteinExistence type="predicted"/>
<sequence>MKYKNDQQELNQIKTPLLVFMESYNKSIPVSFPVVSVKILKKFQVLHPVLFKNSNEWSIDKHRKRVMDWLPSYPDIS</sequence>
<name>A0A1G1ZGX8_9BACT</name>